<evidence type="ECO:0000313" key="3">
    <source>
        <dbReference type="EMBL" id="ABV89088.1"/>
    </source>
</evidence>
<dbReference type="HOGENOM" id="CLU_055632_0_0_6"/>
<feature type="signal peptide" evidence="2">
    <location>
        <begin position="1"/>
        <end position="19"/>
    </location>
</feature>
<dbReference type="EMBL" id="CP000851">
    <property type="protein sequence ID" value="ABV89088.1"/>
    <property type="molecule type" value="Genomic_DNA"/>
</dbReference>
<dbReference type="Proteomes" id="UP000002608">
    <property type="component" value="Chromosome"/>
</dbReference>
<proteinExistence type="predicted"/>
<dbReference type="AlphaFoldDB" id="A8H951"/>
<keyword evidence="4" id="KW-1185">Reference proteome</keyword>
<sequence length="242" mass="27025">MKRVIWALASMMLLSTAHAQVSHVSINERQFEFGEHPSLKLNIVSSHSNLKKVQFSIRQASGEERLISKPLTSFMVEVTGIDDVVDKDALLIVKEYRVNRWHQVKVLSLFNANTPELEIDSHHSASHSLPSENRTQSEAKSVALNSGIRVSGADVIVSRLDDCQVDFDGKESLWRIANRQSQRWGISPYGAMLALFEANPKAFNQHSIHGLKANGKLECPSMSTLEKYADAKAAEKQFDAIK</sequence>
<evidence type="ECO:0000313" key="4">
    <source>
        <dbReference type="Proteomes" id="UP000002608"/>
    </source>
</evidence>
<dbReference type="STRING" id="398579.Spea_3777"/>
<evidence type="ECO:0000256" key="2">
    <source>
        <dbReference type="SAM" id="SignalP"/>
    </source>
</evidence>
<name>A8H951_SHEPA</name>
<evidence type="ECO:0000256" key="1">
    <source>
        <dbReference type="SAM" id="MobiDB-lite"/>
    </source>
</evidence>
<dbReference type="KEGG" id="spl:Spea_3777"/>
<protein>
    <submittedName>
        <fullName evidence="3">Uncharacterized protein</fullName>
    </submittedName>
</protein>
<accession>A8H951</accession>
<organism evidence="3 4">
    <name type="scientific">Shewanella pealeana (strain ATCC 700345 / ANG-SQ1)</name>
    <dbReference type="NCBI Taxonomy" id="398579"/>
    <lineage>
        <taxon>Bacteria</taxon>
        <taxon>Pseudomonadati</taxon>
        <taxon>Pseudomonadota</taxon>
        <taxon>Gammaproteobacteria</taxon>
        <taxon>Alteromonadales</taxon>
        <taxon>Shewanellaceae</taxon>
        <taxon>Shewanella</taxon>
    </lineage>
</organism>
<dbReference type="OrthoDB" id="5298707at2"/>
<feature type="region of interest" description="Disordered" evidence="1">
    <location>
        <begin position="121"/>
        <end position="140"/>
    </location>
</feature>
<reference evidence="3 4" key="1">
    <citation type="submission" date="2007-10" db="EMBL/GenBank/DDBJ databases">
        <title>Complete sequence of Shewanella pealeana ATCC 700345.</title>
        <authorList>
            <consortium name="US DOE Joint Genome Institute"/>
            <person name="Copeland A."/>
            <person name="Lucas S."/>
            <person name="Lapidus A."/>
            <person name="Barry K."/>
            <person name="Glavina del Rio T."/>
            <person name="Dalin E."/>
            <person name="Tice H."/>
            <person name="Pitluck S."/>
            <person name="Chertkov O."/>
            <person name="Brettin T."/>
            <person name="Bruce D."/>
            <person name="Detter J.C."/>
            <person name="Han C."/>
            <person name="Schmutz J."/>
            <person name="Larimer F."/>
            <person name="Land M."/>
            <person name="Hauser L."/>
            <person name="Kyrpides N."/>
            <person name="Kim E."/>
            <person name="Zhao J.-S.Z."/>
            <person name="Manno D."/>
            <person name="Hawari J."/>
            <person name="Richardson P."/>
        </authorList>
    </citation>
    <scope>NUCLEOTIDE SEQUENCE [LARGE SCALE GENOMIC DNA]</scope>
    <source>
        <strain evidence="4">ATCC 700345 / ANG-SQ1</strain>
    </source>
</reference>
<keyword evidence="2" id="KW-0732">Signal</keyword>
<gene>
    <name evidence="3" type="ordered locus">Spea_3777</name>
</gene>
<feature type="compositionally biased region" description="Polar residues" evidence="1">
    <location>
        <begin position="126"/>
        <end position="139"/>
    </location>
</feature>
<dbReference type="RefSeq" id="WP_012156970.1">
    <property type="nucleotide sequence ID" value="NC_009901.1"/>
</dbReference>
<dbReference type="InterPro" id="IPR020012">
    <property type="entry name" value="LysM_FimV"/>
</dbReference>
<feature type="chain" id="PRO_5002722562" evidence="2">
    <location>
        <begin position="20"/>
        <end position="242"/>
    </location>
</feature>
<dbReference type="NCBIfam" id="TIGR03505">
    <property type="entry name" value="FimV_core"/>
    <property type="match status" value="1"/>
</dbReference>
<dbReference type="eggNOG" id="COG3170">
    <property type="taxonomic scope" value="Bacteria"/>
</dbReference>